<keyword evidence="3" id="KW-1185">Reference proteome</keyword>
<feature type="region of interest" description="Disordered" evidence="1">
    <location>
        <begin position="41"/>
        <end position="92"/>
    </location>
</feature>
<gene>
    <name evidence="2" type="ORF">Glove_79g41</name>
</gene>
<sequence length="213" mass="24805">MNIGVNHIGEGEFGTIHYARWIGRFIEDWDIDNQQWKRYRNYKDEDEDEEEEDDDDEGNDDEGDDEDKEEDDDDDEDKEEENEDKGEDYDDEVGVEVALKQFDNFVNFDDVLYEISDFRLKVLSGDEEYTKAANIYSFGIIAYEINNYVLGCSHGPAFKELFGLVNYYDGYNDYLKEEKNKNSEIVIQIKKAEELSANQESTTTTTTTTTSLN</sequence>
<evidence type="ECO:0000313" key="3">
    <source>
        <dbReference type="Proteomes" id="UP000266861"/>
    </source>
</evidence>
<evidence type="ECO:0000256" key="1">
    <source>
        <dbReference type="SAM" id="MobiDB-lite"/>
    </source>
</evidence>
<evidence type="ECO:0008006" key="4">
    <source>
        <dbReference type="Google" id="ProtNLM"/>
    </source>
</evidence>
<dbReference type="EMBL" id="PQFF01000075">
    <property type="protein sequence ID" value="RHZ84544.1"/>
    <property type="molecule type" value="Genomic_DNA"/>
</dbReference>
<proteinExistence type="predicted"/>
<accession>A0A397JHB1</accession>
<feature type="compositionally biased region" description="Acidic residues" evidence="1">
    <location>
        <begin position="44"/>
        <end position="92"/>
    </location>
</feature>
<reference evidence="2 3" key="1">
    <citation type="submission" date="2018-08" db="EMBL/GenBank/DDBJ databases">
        <title>Genome and evolution of the arbuscular mycorrhizal fungus Diversispora epigaea (formerly Glomus versiforme) and its bacterial endosymbionts.</title>
        <authorList>
            <person name="Sun X."/>
            <person name="Fei Z."/>
            <person name="Harrison M."/>
        </authorList>
    </citation>
    <scope>NUCLEOTIDE SEQUENCE [LARGE SCALE GENOMIC DNA]</scope>
    <source>
        <strain evidence="2 3">IT104</strain>
    </source>
</reference>
<name>A0A397JHB1_9GLOM</name>
<dbReference type="OrthoDB" id="6718656at2759"/>
<dbReference type="Proteomes" id="UP000266861">
    <property type="component" value="Unassembled WGS sequence"/>
</dbReference>
<dbReference type="AlphaFoldDB" id="A0A397JHB1"/>
<protein>
    <recommendedName>
        <fullName evidence="4">Protein kinase domain-containing protein</fullName>
    </recommendedName>
</protein>
<evidence type="ECO:0000313" key="2">
    <source>
        <dbReference type="EMBL" id="RHZ84544.1"/>
    </source>
</evidence>
<organism evidence="2 3">
    <name type="scientific">Diversispora epigaea</name>
    <dbReference type="NCBI Taxonomy" id="1348612"/>
    <lineage>
        <taxon>Eukaryota</taxon>
        <taxon>Fungi</taxon>
        <taxon>Fungi incertae sedis</taxon>
        <taxon>Mucoromycota</taxon>
        <taxon>Glomeromycotina</taxon>
        <taxon>Glomeromycetes</taxon>
        <taxon>Diversisporales</taxon>
        <taxon>Diversisporaceae</taxon>
        <taxon>Diversispora</taxon>
    </lineage>
</organism>
<comment type="caution">
    <text evidence="2">The sequence shown here is derived from an EMBL/GenBank/DDBJ whole genome shotgun (WGS) entry which is preliminary data.</text>
</comment>